<dbReference type="GO" id="GO:0051213">
    <property type="term" value="F:dioxygenase activity"/>
    <property type="evidence" value="ECO:0007669"/>
    <property type="project" value="UniProtKB-KW"/>
</dbReference>
<keyword evidence="3" id="KW-0408">Iron</keyword>
<protein>
    <submittedName>
        <fullName evidence="6">Taurine catabolism dioxygenase TauD</fullName>
    </submittedName>
</protein>
<accession>A0A6N7YNT2</accession>
<dbReference type="EMBL" id="WMBA01000014">
    <property type="protein sequence ID" value="MTD54667.1"/>
    <property type="molecule type" value="Genomic_DNA"/>
</dbReference>
<dbReference type="Pfam" id="PF02668">
    <property type="entry name" value="TauD"/>
    <property type="match status" value="1"/>
</dbReference>
<proteinExistence type="predicted"/>
<organism evidence="6 7">
    <name type="scientific">Amycolatopsis pithecellobii</name>
    <dbReference type="NCBI Taxonomy" id="664692"/>
    <lineage>
        <taxon>Bacteria</taxon>
        <taxon>Bacillati</taxon>
        <taxon>Actinomycetota</taxon>
        <taxon>Actinomycetes</taxon>
        <taxon>Pseudonocardiales</taxon>
        <taxon>Pseudonocardiaceae</taxon>
        <taxon>Amycolatopsis</taxon>
    </lineage>
</organism>
<keyword evidence="2" id="KW-0560">Oxidoreductase</keyword>
<dbReference type="PANTHER" id="PTHR10696:SF56">
    <property type="entry name" value="TAUD_TFDA-LIKE DOMAIN-CONTAINING PROTEIN"/>
    <property type="match status" value="1"/>
</dbReference>
<evidence type="ECO:0000313" key="6">
    <source>
        <dbReference type="EMBL" id="MTD54667.1"/>
    </source>
</evidence>
<dbReference type="InterPro" id="IPR050411">
    <property type="entry name" value="AlphaKG_dependent_hydroxylases"/>
</dbReference>
<dbReference type="SUPFAM" id="SSF51197">
    <property type="entry name" value="Clavaminate synthase-like"/>
    <property type="match status" value="1"/>
</dbReference>
<feature type="domain" description="TauD/TfdA-like" evidence="5">
    <location>
        <begin position="133"/>
        <end position="385"/>
    </location>
</feature>
<keyword evidence="7" id="KW-1185">Reference proteome</keyword>
<reference evidence="6 7" key="1">
    <citation type="submission" date="2019-11" db="EMBL/GenBank/DDBJ databases">
        <title>Draft genome of Amycolatopsis RM579.</title>
        <authorList>
            <person name="Duangmal K."/>
            <person name="Mingma R."/>
        </authorList>
    </citation>
    <scope>NUCLEOTIDE SEQUENCE [LARGE SCALE GENOMIC DNA]</scope>
    <source>
        <strain evidence="6 7">RM579</strain>
    </source>
</reference>
<dbReference type="AlphaFoldDB" id="A0A6N7YNT2"/>
<evidence type="ECO:0000256" key="1">
    <source>
        <dbReference type="ARBA" id="ARBA00001954"/>
    </source>
</evidence>
<dbReference type="Proteomes" id="UP000440096">
    <property type="component" value="Unassembled WGS sequence"/>
</dbReference>
<dbReference type="Gene3D" id="3.60.130.10">
    <property type="entry name" value="Clavaminate synthase-like"/>
    <property type="match status" value="1"/>
</dbReference>
<sequence>MVFRSRRGSENARNTFPLAVACNGTWSPTGVAPITLRRPATFARCATSLPTVLTGIPDARLISLSVSAPCQPRTASSFPTERARILTRDDIAVIASALAPTPGASRRQGDEMTNELDILVLERELDRRPDLPATEVDLASLGDVLRDLGRELEHGRGFFLIRGLPVDRWSEERATQAFRLLGSRLGRPVSQNAAGELIGHVRDTGADFAEPTVRGYATNDRLYYHTDHSDSVGLLCLRPARAGGPSTLASAVTVHNELVRRRPDLVALLHESYAFDYRGEQPPGSTIPYYESPVYTTYGGRLSAYISQPLIDKAQRFDGVQPLSAAAEEALELMQQIAAEDGVRLDMDFAPGDIQFLSNYSVLHSRTAFEDFPEPERRRHLLRLWLRLPDSRALPERFGLGTRDTAAQGGIFPRTTADVS</sequence>
<dbReference type="PANTHER" id="PTHR10696">
    <property type="entry name" value="GAMMA-BUTYROBETAINE HYDROXYLASE-RELATED"/>
    <property type="match status" value="1"/>
</dbReference>
<evidence type="ECO:0000313" key="7">
    <source>
        <dbReference type="Proteomes" id="UP000440096"/>
    </source>
</evidence>
<evidence type="ECO:0000259" key="5">
    <source>
        <dbReference type="Pfam" id="PF02668"/>
    </source>
</evidence>
<evidence type="ECO:0000256" key="4">
    <source>
        <dbReference type="ARBA" id="ARBA00023194"/>
    </source>
</evidence>
<comment type="caution">
    <text evidence="6">The sequence shown here is derived from an EMBL/GenBank/DDBJ whole genome shotgun (WGS) entry which is preliminary data.</text>
</comment>
<gene>
    <name evidence="6" type="ORF">GKO32_11845</name>
</gene>
<dbReference type="InterPro" id="IPR003819">
    <property type="entry name" value="TauD/TfdA-like"/>
</dbReference>
<comment type="cofactor">
    <cofactor evidence="1">
        <name>Fe(2+)</name>
        <dbReference type="ChEBI" id="CHEBI:29033"/>
    </cofactor>
</comment>
<evidence type="ECO:0000256" key="3">
    <source>
        <dbReference type="ARBA" id="ARBA00023004"/>
    </source>
</evidence>
<keyword evidence="6" id="KW-0223">Dioxygenase</keyword>
<keyword evidence="4" id="KW-0045">Antibiotic biosynthesis</keyword>
<dbReference type="InterPro" id="IPR042098">
    <property type="entry name" value="TauD-like_sf"/>
</dbReference>
<dbReference type="OrthoDB" id="5491415at2"/>
<name>A0A6N7YNT2_9PSEU</name>
<evidence type="ECO:0000256" key="2">
    <source>
        <dbReference type="ARBA" id="ARBA00023002"/>
    </source>
</evidence>
<dbReference type="GO" id="GO:0017000">
    <property type="term" value="P:antibiotic biosynthetic process"/>
    <property type="evidence" value="ECO:0007669"/>
    <property type="project" value="UniProtKB-KW"/>
</dbReference>